<feature type="domain" description="RNA polymerase sigma factor 70 region 4 type 2" evidence="2">
    <location>
        <begin position="125"/>
        <end position="176"/>
    </location>
</feature>
<evidence type="ECO:0000259" key="1">
    <source>
        <dbReference type="Pfam" id="PF04542"/>
    </source>
</evidence>
<sequence>MSALPADLYQAIATLWRQESPKLVATLSRLLRDLDLAEDLAQEALLAALEHWPSQGLPDKPGAWLMSTAKNRAFDQLRHRKMAQLRQEELAQDLLALEQHRAPDFLEALDRARQDEVGDDMLRLIFVACHPELAAESRVALTLKLLGGLTTQEIARAYLLPEATMAQRIVRAKRRIKEAELPFDLPRGPALQQRLASVLEVIYLIFNEGYAASSGADSTRPALCREALRLGRLLSQIQPQSAEAQGLLALMALQASRLPARSDAQGRPVLLEAQDRSLWDQGLIEQGLRALALAAQREAELGPYGLQAAIAACHARAPSTDQTDWARVDALYLALYRLRPSPVIALNRVVAHAMHQGPAAGLQLLAPLLQDPALQNYPWLPAVQGDLLEKLGQAEQAGRAFETAAALSGNAQDRLQMLTRAQRLKAQTGA</sequence>
<dbReference type="GO" id="GO:0016987">
    <property type="term" value="F:sigma factor activity"/>
    <property type="evidence" value="ECO:0007669"/>
    <property type="project" value="InterPro"/>
</dbReference>
<dbReference type="InterPro" id="IPR036388">
    <property type="entry name" value="WH-like_DNA-bd_sf"/>
</dbReference>
<reference evidence="4 5" key="1">
    <citation type="submission" date="2020-08" db="EMBL/GenBank/DDBJ databases">
        <title>Functional genomics of gut bacteria from endangered species of beetles.</title>
        <authorList>
            <person name="Carlos-Shanley C."/>
        </authorList>
    </citation>
    <scope>NUCLEOTIDE SEQUENCE [LARGE SCALE GENOMIC DNA]</scope>
    <source>
        <strain evidence="4 5">S00239</strain>
    </source>
</reference>
<dbReference type="NCBIfam" id="TIGR02937">
    <property type="entry name" value="sigma70-ECF"/>
    <property type="match status" value="1"/>
</dbReference>
<dbReference type="SUPFAM" id="SSF88946">
    <property type="entry name" value="Sigma2 domain of RNA polymerase sigma factors"/>
    <property type="match status" value="1"/>
</dbReference>
<proteinExistence type="predicted"/>
<dbReference type="Pfam" id="PF04542">
    <property type="entry name" value="Sigma70_r2"/>
    <property type="match status" value="1"/>
</dbReference>
<feature type="domain" description="DUF6596" evidence="3">
    <location>
        <begin position="194"/>
        <end position="294"/>
    </location>
</feature>
<dbReference type="Proteomes" id="UP000562027">
    <property type="component" value="Unassembled WGS sequence"/>
</dbReference>
<name>A0A840L617_9BURK</name>
<dbReference type="SUPFAM" id="SSF88659">
    <property type="entry name" value="Sigma3 and sigma4 domains of RNA polymerase sigma factors"/>
    <property type="match status" value="1"/>
</dbReference>
<dbReference type="EMBL" id="JACHLP010000001">
    <property type="protein sequence ID" value="MBB4841658.1"/>
    <property type="molecule type" value="Genomic_DNA"/>
</dbReference>
<dbReference type="RefSeq" id="WP_348648636.1">
    <property type="nucleotide sequence ID" value="NZ_JACHLP010000001.1"/>
</dbReference>
<gene>
    <name evidence="4" type="ORF">HNP55_000153</name>
</gene>
<dbReference type="GO" id="GO:0006352">
    <property type="term" value="P:DNA-templated transcription initiation"/>
    <property type="evidence" value="ECO:0007669"/>
    <property type="project" value="InterPro"/>
</dbReference>
<dbReference type="Pfam" id="PF20239">
    <property type="entry name" value="DUF6596"/>
    <property type="match status" value="1"/>
</dbReference>
<feature type="domain" description="RNA polymerase sigma-70 region 2" evidence="1">
    <location>
        <begin position="15"/>
        <end position="81"/>
    </location>
</feature>
<evidence type="ECO:0000259" key="3">
    <source>
        <dbReference type="Pfam" id="PF20239"/>
    </source>
</evidence>
<comment type="caution">
    <text evidence="4">The sequence shown here is derived from an EMBL/GenBank/DDBJ whole genome shotgun (WGS) entry which is preliminary data.</text>
</comment>
<dbReference type="InterPro" id="IPR013325">
    <property type="entry name" value="RNA_pol_sigma_r2"/>
</dbReference>
<dbReference type="Gene3D" id="1.10.10.10">
    <property type="entry name" value="Winged helix-like DNA-binding domain superfamily/Winged helix DNA-binding domain"/>
    <property type="match status" value="1"/>
</dbReference>
<accession>A0A840L617</accession>
<dbReference type="GO" id="GO:0003677">
    <property type="term" value="F:DNA binding"/>
    <property type="evidence" value="ECO:0007669"/>
    <property type="project" value="InterPro"/>
</dbReference>
<dbReference type="Gene3D" id="1.10.1740.10">
    <property type="match status" value="1"/>
</dbReference>
<dbReference type="InterPro" id="IPR046531">
    <property type="entry name" value="DUF6596"/>
</dbReference>
<dbReference type="Pfam" id="PF08281">
    <property type="entry name" value="Sigma70_r4_2"/>
    <property type="match status" value="1"/>
</dbReference>
<dbReference type="InterPro" id="IPR014284">
    <property type="entry name" value="RNA_pol_sigma-70_dom"/>
</dbReference>
<dbReference type="InterPro" id="IPR013324">
    <property type="entry name" value="RNA_pol_sigma_r3/r4-like"/>
</dbReference>
<organism evidence="4 5">
    <name type="scientific">Roseateles oligotrophus</name>
    <dbReference type="NCBI Taxonomy" id="1769250"/>
    <lineage>
        <taxon>Bacteria</taxon>
        <taxon>Pseudomonadati</taxon>
        <taxon>Pseudomonadota</taxon>
        <taxon>Betaproteobacteria</taxon>
        <taxon>Burkholderiales</taxon>
        <taxon>Sphaerotilaceae</taxon>
        <taxon>Roseateles</taxon>
    </lineage>
</organism>
<dbReference type="PANTHER" id="PTHR47756">
    <property type="entry name" value="BLL6612 PROTEIN-RELATED"/>
    <property type="match status" value="1"/>
</dbReference>
<evidence type="ECO:0000259" key="2">
    <source>
        <dbReference type="Pfam" id="PF08281"/>
    </source>
</evidence>
<dbReference type="InterPro" id="IPR013249">
    <property type="entry name" value="RNA_pol_sigma70_r4_t2"/>
</dbReference>
<protein>
    <submittedName>
        <fullName evidence="4">RNA polymerase sigma factor (Sigma-70 family)</fullName>
    </submittedName>
</protein>
<evidence type="ECO:0000313" key="4">
    <source>
        <dbReference type="EMBL" id="MBB4841658.1"/>
    </source>
</evidence>
<dbReference type="InterPro" id="IPR007627">
    <property type="entry name" value="RNA_pol_sigma70_r2"/>
</dbReference>
<dbReference type="AlphaFoldDB" id="A0A840L617"/>
<evidence type="ECO:0000313" key="5">
    <source>
        <dbReference type="Proteomes" id="UP000562027"/>
    </source>
</evidence>
<dbReference type="PANTHER" id="PTHR47756:SF2">
    <property type="entry name" value="BLL6612 PROTEIN"/>
    <property type="match status" value="1"/>
</dbReference>
<keyword evidence="5" id="KW-1185">Reference proteome</keyword>